<keyword evidence="3" id="KW-1185">Reference proteome</keyword>
<feature type="region of interest" description="Disordered" evidence="1">
    <location>
        <begin position="1"/>
        <end position="25"/>
    </location>
</feature>
<reference evidence="2" key="1">
    <citation type="submission" date="2018-05" db="EMBL/GenBank/DDBJ databases">
        <title>Draft genome of Mucuna pruriens seed.</title>
        <authorList>
            <person name="Nnadi N.E."/>
            <person name="Vos R."/>
            <person name="Hasami M.H."/>
            <person name="Devisetty U.K."/>
            <person name="Aguiy J.C."/>
        </authorList>
    </citation>
    <scope>NUCLEOTIDE SEQUENCE [LARGE SCALE GENOMIC DNA]</scope>
    <source>
        <strain evidence="2">JCA_2017</strain>
    </source>
</reference>
<sequence length="100" mass="11908">MTIISPPTKKEQRFQDLRGMENRRQESKYEKVHNCKLSKKMWDILALAYEDNETIELICRRFQTIINNLRVSKDLKKLPMEELLGMLKVHEMELNGDEGQ</sequence>
<evidence type="ECO:0008006" key="4">
    <source>
        <dbReference type="Google" id="ProtNLM"/>
    </source>
</evidence>
<evidence type="ECO:0000256" key="1">
    <source>
        <dbReference type="SAM" id="MobiDB-lite"/>
    </source>
</evidence>
<dbReference type="OrthoDB" id="1418274at2759"/>
<feature type="compositionally biased region" description="Basic and acidic residues" evidence="1">
    <location>
        <begin position="8"/>
        <end position="25"/>
    </location>
</feature>
<dbReference type="AlphaFoldDB" id="A0A371FWJ7"/>
<accession>A0A371FWJ7</accession>
<gene>
    <name evidence="2" type="ORF">CR513_36782</name>
</gene>
<comment type="caution">
    <text evidence="2">The sequence shown here is derived from an EMBL/GenBank/DDBJ whole genome shotgun (WGS) entry which is preliminary data.</text>
</comment>
<dbReference type="Proteomes" id="UP000257109">
    <property type="component" value="Unassembled WGS sequence"/>
</dbReference>
<proteinExistence type="predicted"/>
<name>A0A371FWJ7_MUCPR</name>
<evidence type="ECO:0000313" key="3">
    <source>
        <dbReference type="Proteomes" id="UP000257109"/>
    </source>
</evidence>
<feature type="non-terminal residue" evidence="2">
    <location>
        <position position="1"/>
    </location>
</feature>
<protein>
    <recommendedName>
        <fullName evidence="4">UBN2 domain-containing protein</fullName>
    </recommendedName>
</protein>
<dbReference type="EMBL" id="QJKJ01007642">
    <property type="protein sequence ID" value="RDX82433.1"/>
    <property type="molecule type" value="Genomic_DNA"/>
</dbReference>
<evidence type="ECO:0000313" key="2">
    <source>
        <dbReference type="EMBL" id="RDX82433.1"/>
    </source>
</evidence>
<organism evidence="2 3">
    <name type="scientific">Mucuna pruriens</name>
    <name type="common">Velvet bean</name>
    <name type="synonym">Dolichos pruriens</name>
    <dbReference type="NCBI Taxonomy" id="157652"/>
    <lineage>
        <taxon>Eukaryota</taxon>
        <taxon>Viridiplantae</taxon>
        <taxon>Streptophyta</taxon>
        <taxon>Embryophyta</taxon>
        <taxon>Tracheophyta</taxon>
        <taxon>Spermatophyta</taxon>
        <taxon>Magnoliopsida</taxon>
        <taxon>eudicotyledons</taxon>
        <taxon>Gunneridae</taxon>
        <taxon>Pentapetalae</taxon>
        <taxon>rosids</taxon>
        <taxon>fabids</taxon>
        <taxon>Fabales</taxon>
        <taxon>Fabaceae</taxon>
        <taxon>Papilionoideae</taxon>
        <taxon>50 kb inversion clade</taxon>
        <taxon>NPAAA clade</taxon>
        <taxon>indigoferoid/millettioid clade</taxon>
        <taxon>Phaseoleae</taxon>
        <taxon>Mucuna</taxon>
    </lineage>
</organism>